<dbReference type="Pfam" id="PF02650">
    <property type="entry name" value="HTH_WhiA"/>
    <property type="match status" value="1"/>
</dbReference>
<comment type="function">
    <text evidence="4">Involved in cell division and chromosome segregation.</text>
</comment>
<dbReference type="GO" id="GO:0003677">
    <property type="term" value="F:DNA binding"/>
    <property type="evidence" value="ECO:0007669"/>
    <property type="project" value="UniProtKB-UniRule"/>
</dbReference>
<dbReference type="HAMAP" id="MF_01420">
    <property type="entry name" value="HTH_type_WhiA"/>
    <property type="match status" value="1"/>
</dbReference>
<dbReference type="GO" id="GO:0043937">
    <property type="term" value="P:regulation of sporulation"/>
    <property type="evidence" value="ECO:0007669"/>
    <property type="project" value="InterPro"/>
</dbReference>
<evidence type="ECO:0000313" key="8">
    <source>
        <dbReference type="EMBL" id="HIV29166.1"/>
    </source>
</evidence>
<dbReference type="Pfam" id="PF10298">
    <property type="entry name" value="WhiA_N"/>
    <property type="match status" value="1"/>
</dbReference>
<dbReference type="EMBL" id="DVOT01000257">
    <property type="protein sequence ID" value="HIV29166.1"/>
    <property type="molecule type" value="Genomic_DNA"/>
</dbReference>
<feature type="domain" description="Sporulation transcription regulator WhiA N-terminal" evidence="6">
    <location>
        <begin position="20"/>
        <end position="97"/>
    </location>
</feature>
<comment type="caution">
    <text evidence="8">The sequence shown here is derived from an EMBL/GenBank/DDBJ whole genome shotgun (WGS) entry which is preliminary data.</text>
</comment>
<evidence type="ECO:0000256" key="1">
    <source>
        <dbReference type="ARBA" id="ARBA00022618"/>
    </source>
</evidence>
<dbReference type="Pfam" id="PF14527">
    <property type="entry name" value="LAGLIDADG_WhiA"/>
    <property type="match status" value="1"/>
</dbReference>
<reference evidence="8" key="1">
    <citation type="submission" date="2020-10" db="EMBL/GenBank/DDBJ databases">
        <authorList>
            <person name="Gilroy R."/>
        </authorList>
    </citation>
    <scope>NUCLEOTIDE SEQUENCE</scope>
    <source>
        <strain evidence="8">CHK183-6373</strain>
    </source>
</reference>
<evidence type="ECO:0000259" key="6">
    <source>
        <dbReference type="Pfam" id="PF10298"/>
    </source>
</evidence>
<proteinExistence type="inferred from homology"/>
<keyword evidence="2 4" id="KW-0238">DNA-binding</keyword>
<dbReference type="Proteomes" id="UP000886884">
    <property type="component" value="Unassembled WGS sequence"/>
</dbReference>
<dbReference type="InterPro" id="IPR018478">
    <property type="entry name" value="Sporu_reg_WhiA_N_dom"/>
</dbReference>
<evidence type="ECO:0000256" key="3">
    <source>
        <dbReference type="ARBA" id="ARBA00023306"/>
    </source>
</evidence>
<organism evidence="8 9">
    <name type="scientific">Candidatus Ornithocaccomicrobium faecavium</name>
    <dbReference type="NCBI Taxonomy" id="2840890"/>
    <lineage>
        <taxon>Bacteria</taxon>
        <taxon>Bacillati</taxon>
        <taxon>Bacillota</taxon>
        <taxon>Clostridia</taxon>
        <taxon>Candidatus Ornithocaccomicrobium</taxon>
    </lineage>
</organism>
<feature type="domain" description="WhiA LAGLIDADG-like" evidence="7">
    <location>
        <begin position="125"/>
        <end position="208"/>
    </location>
</feature>
<dbReference type="PANTHER" id="PTHR37307">
    <property type="entry name" value="CELL DIVISION PROTEIN WHIA-RELATED"/>
    <property type="match status" value="1"/>
</dbReference>
<dbReference type="NCBIfam" id="TIGR00647">
    <property type="entry name" value="DNA_bind_WhiA"/>
    <property type="match status" value="1"/>
</dbReference>
<comment type="similarity">
    <text evidence="4">Belongs to the WhiA family.</text>
</comment>
<name>A0A9D1PAM5_9FIRM</name>
<evidence type="ECO:0000313" key="9">
    <source>
        <dbReference type="Proteomes" id="UP000886884"/>
    </source>
</evidence>
<evidence type="ECO:0000259" key="5">
    <source>
        <dbReference type="Pfam" id="PF02650"/>
    </source>
</evidence>
<dbReference type="PANTHER" id="PTHR37307:SF1">
    <property type="entry name" value="CELL DIVISION PROTEIN WHIA-RELATED"/>
    <property type="match status" value="1"/>
</dbReference>
<dbReference type="GO" id="GO:0051301">
    <property type="term" value="P:cell division"/>
    <property type="evidence" value="ECO:0007669"/>
    <property type="project" value="UniProtKB-UniRule"/>
</dbReference>
<dbReference type="InterPro" id="IPR027434">
    <property type="entry name" value="Homing_endonucl"/>
</dbReference>
<protein>
    <recommendedName>
        <fullName evidence="4">Probable cell division protein WhiA</fullName>
    </recommendedName>
</protein>
<dbReference type="AlphaFoldDB" id="A0A9D1PAM5"/>
<gene>
    <name evidence="4 8" type="primary">whiA</name>
    <name evidence="8" type="ORF">IAA64_14485</name>
</gene>
<dbReference type="Gene3D" id="3.10.28.10">
    <property type="entry name" value="Homing endonucleases"/>
    <property type="match status" value="1"/>
</dbReference>
<sequence length="311" mass="33403">MSFQEDVRAEMIAHLGERACCDRAALGMAILATGGVSFTGSGGVRLAVQSSRASVVRRFFELAKARYGVLGELRAAKTERLSRATRYELRFDAKDMLEPLGLKDPDSLLGVRRQPALENECCACAALRAAFLLTGYVADPHSEYRLEFSLREQTMADFVGNLLKSASFPAKGVGRRGQFVVYLNGMDAVGDALTFLGAPGAMLKLQSTGAVKNLSNAIHRQLNCDASNIVRALNASEKQVRAIEAIQNAVGLASLTPPLMELAQARLDNPNAPLSELGALLDPPLGKSSVNSRMRRLMDIAEKLGGEGEHA</sequence>
<keyword evidence="1 4" id="KW-0132">Cell division</keyword>
<feature type="domain" description="Sporulation regulator WhiA C-terminal" evidence="5">
    <location>
        <begin position="218"/>
        <end position="301"/>
    </location>
</feature>
<evidence type="ECO:0000256" key="4">
    <source>
        <dbReference type="HAMAP-Rule" id="MF_01420"/>
    </source>
</evidence>
<evidence type="ECO:0000256" key="2">
    <source>
        <dbReference type="ARBA" id="ARBA00023125"/>
    </source>
</evidence>
<dbReference type="InterPro" id="IPR023054">
    <property type="entry name" value="Sporulation_regulator_WhiA_C"/>
</dbReference>
<accession>A0A9D1PAM5</accession>
<reference evidence="8" key="2">
    <citation type="journal article" date="2021" name="PeerJ">
        <title>Extensive microbial diversity within the chicken gut microbiome revealed by metagenomics and culture.</title>
        <authorList>
            <person name="Gilroy R."/>
            <person name="Ravi A."/>
            <person name="Getino M."/>
            <person name="Pursley I."/>
            <person name="Horton D.L."/>
            <person name="Alikhan N.F."/>
            <person name="Baker D."/>
            <person name="Gharbi K."/>
            <person name="Hall N."/>
            <person name="Watson M."/>
            <person name="Adriaenssens E.M."/>
            <person name="Foster-Nyarko E."/>
            <person name="Jarju S."/>
            <person name="Secka A."/>
            <person name="Antonio M."/>
            <person name="Oren A."/>
            <person name="Chaudhuri R.R."/>
            <person name="La Ragione R."/>
            <person name="Hildebrand F."/>
            <person name="Pallen M.J."/>
        </authorList>
    </citation>
    <scope>NUCLEOTIDE SEQUENCE</scope>
    <source>
        <strain evidence="8">CHK183-6373</strain>
    </source>
</reference>
<keyword evidence="3 4" id="KW-0131">Cell cycle</keyword>
<dbReference type="InterPro" id="IPR003802">
    <property type="entry name" value="Sporulation_regulator_WhiA"/>
</dbReference>
<dbReference type="InterPro" id="IPR039518">
    <property type="entry name" value="WhiA_LAGLIDADG_dom"/>
</dbReference>
<evidence type="ECO:0000259" key="7">
    <source>
        <dbReference type="Pfam" id="PF14527"/>
    </source>
</evidence>